<evidence type="ECO:0000256" key="2">
    <source>
        <dbReference type="ARBA" id="ARBA00022553"/>
    </source>
</evidence>
<dbReference type="Pfam" id="PF00501">
    <property type="entry name" value="AMP-binding"/>
    <property type="match status" value="1"/>
</dbReference>
<gene>
    <name evidence="4" type="ORF">ColLi_02760</name>
</gene>
<dbReference type="PANTHER" id="PTHR45527:SF1">
    <property type="entry name" value="FATTY ACID SYNTHASE"/>
    <property type="match status" value="1"/>
</dbReference>
<protein>
    <submittedName>
        <fullName evidence="4">Nonribosomal peptide synthetase 2</fullName>
    </submittedName>
</protein>
<dbReference type="InterPro" id="IPR042099">
    <property type="entry name" value="ANL_N_sf"/>
</dbReference>
<keyword evidence="1" id="KW-0596">Phosphopantetheine</keyword>
<name>A0AA37GG64_9PEZI</name>
<dbReference type="GO" id="GO:0031177">
    <property type="term" value="F:phosphopantetheine binding"/>
    <property type="evidence" value="ECO:0007669"/>
    <property type="project" value="TreeGrafter"/>
</dbReference>
<dbReference type="GO" id="GO:0005737">
    <property type="term" value="C:cytoplasm"/>
    <property type="evidence" value="ECO:0007669"/>
    <property type="project" value="TreeGrafter"/>
</dbReference>
<dbReference type="Gene3D" id="3.30.300.30">
    <property type="match status" value="1"/>
</dbReference>
<feature type="domain" description="AMP-dependent synthetase/ligase" evidence="3">
    <location>
        <begin position="13"/>
        <end position="117"/>
    </location>
</feature>
<keyword evidence="2" id="KW-0597">Phosphoprotein</keyword>
<comment type="caution">
    <text evidence="4">The sequence shown here is derived from an EMBL/GenBank/DDBJ whole genome shotgun (WGS) entry which is preliminary data.</text>
</comment>
<organism evidence="4 5">
    <name type="scientific">Colletotrichum liriopes</name>
    <dbReference type="NCBI Taxonomy" id="708192"/>
    <lineage>
        <taxon>Eukaryota</taxon>
        <taxon>Fungi</taxon>
        <taxon>Dikarya</taxon>
        <taxon>Ascomycota</taxon>
        <taxon>Pezizomycotina</taxon>
        <taxon>Sordariomycetes</taxon>
        <taxon>Hypocreomycetidae</taxon>
        <taxon>Glomerellales</taxon>
        <taxon>Glomerellaceae</taxon>
        <taxon>Colletotrichum</taxon>
        <taxon>Colletotrichum spaethianum species complex</taxon>
    </lineage>
</organism>
<evidence type="ECO:0000313" key="5">
    <source>
        <dbReference type="Proteomes" id="UP001055172"/>
    </source>
</evidence>
<dbReference type="GO" id="GO:0044550">
    <property type="term" value="P:secondary metabolite biosynthetic process"/>
    <property type="evidence" value="ECO:0007669"/>
    <property type="project" value="TreeGrafter"/>
</dbReference>
<accession>A0AA37GG64</accession>
<evidence type="ECO:0000313" key="4">
    <source>
        <dbReference type="EMBL" id="GJC79922.1"/>
    </source>
</evidence>
<dbReference type="Proteomes" id="UP001055172">
    <property type="component" value="Unassembled WGS sequence"/>
</dbReference>
<reference evidence="4 5" key="1">
    <citation type="submission" date="2021-07" db="EMBL/GenBank/DDBJ databases">
        <title>Genome data of Colletotrichum spaethianum.</title>
        <authorList>
            <person name="Utami Y.D."/>
            <person name="Hiruma K."/>
        </authorList>
    </citation>
    <scope>NUCLEOTIDE SEQUENCE [LARGE SCALE GENOMIC DNA]</scope>
    <source>
        <strain evidence="4 5">MAFF 242679</strain>
    </source>
</reference>
<evidence type="ECO:0000256" key="1">
    <source>
        <dbReference type="ARBA" id="ARBA00022450"/>
    </source>
</evidence>
<dbReference type="PANTHER" id="PTHR45527">
    <property type="entry name" value="NONRIBOSOMAL PEPTIDE SYNTHETASE"/>
    <property type="match status" value="1"/>
</dbReference>
<proteinExistence type="predicted"/>
<dbReference type="AlphaFoldDB" id="A0AA37GG64"/>
<dbReference type="Gene3D" id="3.40.50.12780">
    <property type="entry name" value="N-terminal domain of ligase-like"/>
    <property type="match status" value="1"/>
</dbReference>
<dbReference type="GO" id="GO:0043041">
    <property type="term" value="P:amino acid activation for nonribosomal peptide biosynthetic process"/>
    <property type="evidence" value="ECO:0007669"/>
    <property type="project" value="TreeGrafter"/>
</dbReference>
<keyword evidence="5" id="KW-1185">Reference proteome</keyword>
<dbReference type="InterPro" id="IPR000873">
    <property type="entry name" value="AMP-dep_synth/lig_dom"/>
</dbReference>
<dbReference type="InterPro" id="IPR045851">
    <property type="entry name" value="AMP-bd_C_sf"/>
</dbReference>
<sequence>MTPTVASLVDPRNVPTVEFLVTAGEPMTTVVARKWTGYLFQDGNDYALIDIAGYGPAETTNICTVKKMKPGDFIDHLGFSFENTSTFVLGPASTDVVPIGCVGELCFGGDQVAAGYLGMPDLTNAKFLDHPQFGRIYRSGDMGRMLPDGSLMVLGRMDDQLKLRGQRIDTGEVSSILTTSGLATSSAVVIVNSANSSASQLAVFYDFTNQRQPV</sequence>
<dbReference type="SUPFAM" id="SSF56801">
    <property type="entry name" value="Acetyl-CoA synthetase-like"/>
    <property type="match status" value="1"/>
</dbReference>
<dbReference type="EMBL" id="BPPX01000004">
    <property type="protein sequence ID" value="GJC79922.1"/>
    <property type="molecule type" value="Genomic_DNA"/>
</dbReference>
<evidence type="ECO:0000259" key="3">
    <source>
        <dbReference type="Pfam" id="PF00501"/>
    </source>
</evidence>